<evidence type="ECO:0000256" key="3">
    <source>
        <dbReference type="ARBA" id="ARBA00022801"/>
    </source>
</evidence>
<proteinExistence type="inferred from homology"/>
<dbReference type="PANTHER" id="PTHR35005:SF1">
    <property type="entry name" value="2-AMINO-5-FORMYLAMINO-6-RIBOSYLAMINOPYRIMIDIN-4(3H)-ONE 5'-MONOPHOSPHATE DEFORMYLASE"/>
    <property type="match status" value="1"/>
</dbReference>
<dbReference type="AlphaFoldDB" id="A0A0P9CZM2"/>
<evidence type="ECO:0000256" key="2">
    <source>
        <dbReference type="ARBA" id="ARBA00022723"/>
    </source>
</evidence>
<keyword evidence="2" id="KW-0479">Metal-binding</keyword>
<evidence type="ECO:0000256" key="4">
    <source>
        <dbReference type="ARBA" id="ARBA00022833"/>
    </source>
</evidence>
<gene>
    <name evidence="6" type="ORF">SE17_37275</name>
</gene>
<accession>A0A0P9CZM2</accession>
<keyword evidence="4" id="KW-0862">Zinc</keyword>
<dbReference type="InterPro" id="IPR024087">
    <property type="entry name" value="Creatininase-like_sf"/>
</dbReference>
<organism evidence="6 7">
    <name type="scientific">Kouleothrix aurantiaca</name>
    <dbReference type="NCBI Taxonomy" id="186479"/>
    <lineage>
        <taxon>Bacteria</taxon>
        <taxon>Bacillati</taxon>
        <taxon>Chloroflexota</taxon>
        <taxon>Chloroflexia</taxon>
        <taxon>Chloroflexales</taxon>
        <taxon>Roseiflexineae</taxon>
        <taxon>Roseiflexaceae</taxon>
        <taxon>Kouleothrix</taxon>
    </lineage>
</organism>
<comment type="similarity">
    <text evidence="5">Belongs to the creatininase superfamily.</text>
</comment>
<evidence type="ECO:0008006" key="8">
    <source>
        <dbReference type="Google" id="ProtNLM"/>
    </source>
</evidence>
<dbReference type="SUPFAM" id="SSF102215">
    <property type="entry name" value="Creatininase"/>
    <property type="match status" value="1"/>
</dbReference>
<keyword evidence="7" id="KW-1185">Reference proteome</keyword>
<comment type="cofactor">
    <cofactor evidence="1">
        <name>Zn(2+)</name>
        <dbReference type="ChEBI" id="CHEBI:29105"/>
    </cofactor>
</comment>
<feature type="non-terminal residue" evidence="6">
    <location>
        <position position="166"/>
    </location>
</feature>
<keyword evidence="3" id="KW-0378">Hydrolase</keyword>
<dbReference type="Gene3D" id="3.40.50.10310">
    <property type="entry name" value="Creatininase"/>
    <property type="match status" value="1"/>
</dbReference>
<protein>
    <recommendedName>
        <fullName evidence="8">Creatininase</fullName>
    </recommendedName>
</protein>
<dbReference type="InterPro" id="IPR003785">
    <property type="entry name" value="Creatininase/forma_Hydrolase"/>
</dbReference>
<sequence length="166" mass="18180">MGIQNTNIMNDTPPWGRYAELRPDDLEWIVETAPIAYVPWGALEWHGAHLPFGLEGITAEALAERVVRRTGGVLLPATWWSISALPHRFSLALPSEVIQSLWDSIFAELARAGFRMVVLISGHYTQGHELVLMDAAEHAIAGHGILVLAVPPLALVDEAMLDHAGH</sequence>
<comment type="caution">
    <text evidence="6">The sequence shown here is derived from an EMBL/GenBank/DDBJ whole genome shotgun (WGS) entry which is preliminary data.</text>
</comment>
<evidence type="ECO:0000256" key="1">
    <source>
        <dbReference type="ARBA" id="ARBA00001947"/>
    </source>
</evidence>
<dbReference type="GO" id="GO:0016811">
    <property type="term" value="F:hydrolase activity, acting on carbon-nitrogen (but not peptide) bonds, in linear amides"/>
    <property type="evidence" value="ECO:0007669"/>
    <property type="project" value="TreeGrafter"/>
</dbReference>
<dbReference type="EMBL" id="LJCR01002539">
    <property type="protein sequence ID" value="KPV48585.1"/>
    <property type="molecule type" value="Genomic_DNA"/>
</dbReference>
<evidence type="ECO:0000256" key="5">
    <source>
        <dbReference type="ARBA" id="ARBA00024029"/>
    </source>
</evidence>
<dbReference type="GO" id="GO:0046872">
    <property type="term" value="F:metal ion binding"/>
    <property type="evidence" value="ECO:0007669"/>
    <property type="project" value="UniProtKB-KW"/>
</dbReference>
<dbReference type="Pfam" id="PF02633">
    <property type="entry name" value="Creatininase"/>
    <property type="match status" value="1"/>
</dbReference>
<evidence type="ECO:0000313" key="7">
    <source>
        <dbReference type="Proteomes" id="UP000050509"/>
    </source>
</evidence>
<dbReference type="Proteomes" id="UP000050509">
    <property type="component" value="Unassembled WGS sequence"/>
</dbReference>
<name>A0A0P9CZM2_9CHLR</name>
<dbReference type="GO" id="GO:0009231">
    <property type="term" value="P:riboflavin biosynthetic process"/>
    <property type="evidence" value="ECO:0007669"/>
    <property type="project" value="TreeGrafter"/>
</dbReference>
<dbReference type="PANTHER" id="PTHR35005">
    <property type="entry name" value="3-DEHYDRO-SCYLLO-INOSOSE HYDROLASE"/>
    <property type="match status" value="1"/>
</dbReference>
<evidence type="ECO:0000313" key="6">
    <source>
        <dbReference type="EMBL" id="KPV48585.1"/>
    </source>
</evidence>
<reference evidence="6 7" key="1">
    <citation type="submission" date="2015-09" db="EMBL/GenBank/DDBJ databases">
        <title>Draft genome sequence of Kouleothrix aurantiaca JCM 19913.</title>
        <authorList>
            <person name="Hemp J."/>
        </authorList>
    </citation>
    <scope>NUCLEOTIDE SEQUENCE [LARGE SCALE GENOMIC DNA]</scope>
    <source>
        <strain evidence="6 7">COM-B</strain>
    </source>
</reference>